<name>A0A1G7IVP9_9ACTN</name>
<keyword evidence="2" id="KW-0472">Membrane</keyword>
<keyword evidence="3" id="KW-0732">Signal</keyword>
<evidence type="ECO:0000256" key="3">
    <source>
        <dbReference type="SAM" id="SignalP"/>
    </source>
</evidence>
<reference evidence="4 5" key="1">
    <citation type="submission" date="2016-10" db="EMBL/GenBank/DDBJ databases">
        <authorList>
            <person name="de Groot N.N."/>
        </authorList>
    </citation>
    <scope>NUCLEOTIDE SEQUENCE [LARGE SCALE GENOMIC DNA]</scope>
    <source>
        <strain evidence="4 5">CGMCC 4.1859</strain>
    </source>
</reference>
<dbReference type="AlphaFoldDB" id="A0A1G7IVP9"/>
<organism evidence="4 5">
    <name type="scientific">Streptomyces griseoaurantiacus</name>
    <dbReference type="NCBI Taxonomy" id="68213"/>
    <lineage>
        <taxon>Bacteria</taxon>
        <taxon>Bacillati</taxon>
        <taxon>Actinomycetota</taxon>
        <taxon>Actinomycetes</taxon>
        <taxon>Kitasatosporales</taxon>
        <taxon>Streptomycetaceae</taxon>
        <taxon>Streptomyces</taxon>
        <taxon>Streptomyces aurantiacus group</taxon>
    </lineage>
</organism>
<gene>
    <name evidence="4" type="ORF">SAMN05216260_106189</name>
</gene>
<feature type="region of interest" description="Disordered" evidence="1">
    <location>
        <begin position="93"/>
        <end position="114"/>
    </location>
</feature>
<keyword evidence="2" id="KW-0812">Transmembrane</keyword>
<feature type="compositionally biased region" description="Low complexity" evidence="1">
    <location>
        <begin position="175"/>
        <end position="185"/>
    </location>
</feature>
<proteinExistence type="predicted"/>
<feature type="signal peptide" evidence="3">
    <location>
        <begin position="1"/>
        <end position="28"/>
    </location>
</feature>
<feature type="region of interest" description="Disordered" evidence="1">
    <location>
        <begin position="23"/>
        <end position="47"/>
    </location>
</feature>
<feature type="compositionally biased region" description="Low complexity" evidence="1">
    <location>
        <begin position="203"/>
        <end position="227"/>
    </location>
</feature>
<evidence type="ECO:0000313" key="4">
    <source>
        <dbReference type="EMBL" id="SDF16751.1"/>
    </source>
</evidence>
<keyword evidence="2" id="KW-1133">Transmembrane helix</keyword>
<feature type="transmembrane region" description="Helical" evidence="2">
    <location>
        <begin position="251"/>
        <end position="270"/>
    </location>
</feature>
<evidence type="ECO:0000313" key="5">
    <source>
        <dbReference type="Proteomes" id="UP000198614"/>
    </source>
</evidence>
<evidence type="ECO:0000256" key="1">
    <source>
        <dbReference type="SAM" id="MobiDB-lite"/>
    </source>
</evidence>
<feature type="compositionally biased region" description="Low complexity" evidence="1">
    <location>
        <begin position="23"/>
        <end position="33"/>
    </location>
</feature>
<feature type="compositionally biased region" description="Low complexity" evidence="1">
    <location>
        <begin position="128"/>
        <end position="138"/>
    </location>
</feature>
<evidence type="ECO:0008006" key="6">
    <source>
        <dbReference type="Google" id="ProtNLM"/>
    </source>
</evidence>
<evidence type="ECO:0000256" key="2">
    <source>
        <dbReference type="SAM" id="Phobius"/>
    </source>
</evidence>
<feature type="region of interest" description="Disordered" evidence="1">
    <location>
        <begin position="128"/>
        <end position="249"/>
    </location>
</feature>
<feature type="chain" id="PRO_5011437900" description="MYXO-CTERM domain-containing protein" evidence="3">
    <location>
        <begin position="29"/>
        <end position="279"/>
    </location>
</feature>
<accession>A0A1G7IVP9</accession>
<dbReference type="EMBL" id="FNAX01000006">
    <property type="protein sequence ID" value="SDF16751.1"/>
    <property type="molecule type" value="Genomic_DNA"/>
</dbReference>
<dbReference type="Proteomes" id="UP000198614">
    <property type="component" value="Unassembled WGS sequence"/>
</dbReference>
<protein>
    <recommendedName>
        <fullName evidence="6">MYXO-CTERM domain-containing protein</fullName>
    </recommendedName>
</protein>
<sequence length="279" mass="27216">MRRRAPRVLTAVALTGAALGLTAPGASAAADPSARVEPREAAPGGTVTVSVSCDAPGGTPPASIEATSRGFEDGRVMLRRVDATGTALTYTGTARVPADDSPGALPEPGAAPDDQAVVPDALDALDALDGLDDPAAPAGGTGEWSVDGACPAAPGGAGEQWSTSFGLTGGEGDTDTGADTGADLAQDPPVAVPGTGTGDAGARPRPSASAPAPSRRPSAPATEPSSAGTQHGAEHGVEAGRGGAFTDSPPAMAAGALLMAGAFGAAVHRLRRRLTRPRR</sequence>
<dbReference type="OrthoDB" id="4231794at2"/>